<proteinExistence type="predicted"/>
<evidence type="ECO:0000313" key="3">
    <source>
        <dbReference type="Proteomes" id="UP000002630"/>
    </source>
</evidence>
<keyword evidence="3" id="KW-1185">Reference proteome</keyword>
<dbReference type="EMBL" id="FN649728">
    <property type="protein sequence ID" value="CBJ29966.1"/>
    <property type="molecule type" value="Genomic_DNA"/>
</dbReference>
<protein>
    <submittedName>
        <fullName evidence="2">Uncharacterized protein</fullName>
    </submittedName>
</protein>
<reference evidence="2 3" key="1">
    <citation type="journal article" date="2010" name="Nature">
        <title>The Ectocarpus genome and the independent evolution of multicellularity in brown algae.</title>
        <authorList>
            <person name="Cock J.M."/>
            <person name="Sterck L."/>
            <person name="Rouze P."/>
            <person name="Scornet D."/>
            <person name="Allen A.E."/>
            <person name="Amoutzias G."/>
            <person name="Anthouard V."/>
            <person name="Artiguenave F."/>
            <person name="Aury J.M."/>
            <person name="Badger J.H."/>
            <person name="Beszteri B."/>
            <person name="Billiau K."/>
            <person name="Bonnet E."/>
            <person name="Bothwell J.H."/>
            <person name="Bowler C."/>
            <person name="Boyen C."/>
            <person name="Brownlee C."/>
            <person name="Carrano C.J."/>
            <person name="Charrier B."/>
            <person name="Cho G.Y."/>
            <person name="Coelho S.M."/>
            <person name="Collen J."/>
            <person name="Corre E."/>
            <person name="Da Silva C."/>
            <person name="Delage L."/>
            <person name="Delaroque N."/>
            <person name="Dittami S.M."/>
            <person name="Doulbeau S."/>
            <person name="Elias M."/>
            <person name="Farnham G."/>
            <person name="Gachon C.M."/>
            <person name="Gschloessl B."/>
            <person name="Heesch S."/>
            <person name="Jabbari K."/>
            <person name="Jubin C."/>
            <person name="Kawai H."/>
            <person name="Kimura K."/>
            <person name="Kloareg B."/>
            <person name="Kupper F.C."/>
            <person name="Lang D."/>
            <person name="Le Bail A."/>
            <person name="Leblanc C."/>
            <person name="Lerouge P."/>
            <person name="Lohr M."/>
            <person name="Lopez P.J."/>
            <person name="Martens C."/>
            <person name="Maumus F."/>
            <person name="Michel G."/>
            <person name="Miranda-Saavedra D."/>
            <person name="Morales J."/>
            <person name="Moreau H."/>
            <person name="Motomura T."/>
            <person name="Nagasato C."/>
            <person name="Napoli C.A."/>
            <person name="Nelson D.R."/>
            <person name="Nyvall-Collen P."/>
            <person name="Peters A.F."/>
            <person name="Pommier C."/>
            <person name="Potin P."/>
            <person name="Poulain J."/>
            <person name="Quesneville H."/>
            <person name="Read B."/>
            <person name="Rensing S.A."/>
            <person name="Ritter A."/>
            <person name="Rousvoal S."/>
            <person name="Samanta M."/>
            <person name="Samson G."/>
            <person name="Schroeder D.C."/>
            <person name="Segurens B."/>
            <person name="Strittmatter M."/>
            <person name="Tonon T."/>
            <person name="Tregear J.W."/>
            <person name="Valentin K."/>
            <person name="von Dassow P."/>
            <person name="Yamagishi T."/>
            <person name="Van de Peer Y."/>
            <person name="Wincker P."/>
        </authorList>
    </citation>
    <scope>NUCLEOTIDE SEQUENCE [LARGE SCALE GENOMIC DNA]</scope>
    <source>
        <strain evidence="3">Ec32 / CCAP1310/4</strain>
    </source>
</reference>
<accession>D7FMF4</accession>
<sequence>MRLSTAASVIICCHAAATLNSSHAFVVSKSSIRRAGALSEGRESAVAATMGQMEQVVDGPVVDLRGGKTTGSKKGKESSAKSKSSKASKSKKAPKKPSFIATIKAFFQSLVNPHFALKLQAKKEQHNTVHGSGSA</sequence>
<dbReference type="OrthoDB" id="10422005at2759"/>
<dbReference type="Proteomes" id="UP000002630">
    <property type="component" value="Linkage Group LG03"/>
</dbReference>
<feature type="compositionally biased region" description="Basic residues" evidence="1">
    <location>
        <begin position="83"/>
        <end position="95"/>
    </location>
</feature>
<feature type="region of interest" description="Disordered" evidence="1">
    <location>
        <begin position="58"/>
        <end position="96"/>
    </location>
</feature>
<gene>
    <name evidence="2" type="ORF">Esi_0169_0030</name>
</gene>
<evidence type="ECO:0000256" key="1">
    <source>
        <dbReference type="SAM" id="MobiDB-lite"/>
    </source>
</evidence>
<dbReference type="EMBL" id="FN648209">
    <property type="protein sequence ID" value="CBJ29966.1"/>
    <property type="molecule type" value="Genomic_DNA"/>
</dbReference>
<dbReference type="AlphaFoldDB" id="D7FMF4"/>
<name>D7FMF4_ECTSI</name>
<evidence type="ECO:0000313" key="2">
    <source>
        <dbReference type="EMBL" id="CBJ29966.1"/>
    </source>
</evidence>
<organism evidence="2 3">
    <name type="scientific">Ectocarpus siliculosus</name>
    <name type="common">Brown alga</name>
    <name type="synonym">Conferva siliculosa</name>
    <dbReference type="NCBI Taxonomy" id="2880"/>
    <lineage>
        <taxon>Eukaryota</taxon>
        <taxon>Sar</taxon>
        <taxon>Stramenopiles</taxon>
        <taxon>Ochrophyta</taxon>
        <taxon>PX clade</taxon>
        <taxon>Phaeophyceae</taxon>
        <taxon>Ectocarpales</taxon>
        <taxon>Ectocarpaceae</taxon>
        <taxon>Ectocarpus</taxon>
    </lineage>
</organism>
<dbReference type="InParanoid" id="D7FMF4"/>